<dbReference type="RefSeq" id="WP_380036932.1">
    <property type="nucleotide sequence ID" value="NZ_JBHSEH010000005.1"/>
</dbReference>
<comment type="subcellular location">
    <subcellularLocation>
        <location evidence="1">Cell membrane</location>
        <topology evidence="1">Multi-pass membrane protein</topology>
    </subcellularLocation>
</comment>
<dbReference type="SUPFAM" id="SSF48317">
    <property type="entry name" value="Acid phosphatase/Vanadium-dependent haloperoxidase"/>
    <property type="match status" value="1"/>
</dbReference>
<keyword evidence="2" id="KW-1003">Cell membrane</keyword>
<keyword evidence="3 7" id="KW-0812">Transmembrane</keyword>
<protein>
    <submittedName>
        <fullName evidence="9">Phosphatase PAP2 family protein</fullName>
    </submittedName>
</protein>
<evidence type="ECO:0000256" key="3">
    <source>
        <dbReference type="ARBA" id="ARBA00022692"/>
    </source>
</evidence>
<feature type="transmembrane region" description="Helical" evidence="7">
    <location>
        <begin position="102"/>
        <end position="123"/>
    </location>
</feature>
<dbReference type="CDD" id="cd03392">
    <property type="entry name" value="PAP2_like_2"/>
    <property type="match status" value="1"/>
</dbReference>
<feature type="domain" description="Phosphatidic acid phosphatase type 2/haloperoxidase" evidence="8">
    <location>
        <begin position="100"/>
        <end position="210"/>
    </location>
</feature>
<evidence type="ECO:0000256" key="4">
    <source>
        <dbReference type="ARBA" id="ARBA00022801"/>
    </source>
</evidence>
<feature type="transmembrane region" description="Helical" evidence="7">
    <location>
        <begin position="168"/>
        <end position="189"/>
    </location>
</feature>
<evidence type="ECO:0000256" key="5">
    <source>
        <dbReference type="ARBA" id="ARBA00022989"/>
    </source>
</evidence>
<reference evidence="10" key="1">
    <citation type="journal article" date="2019" name="Int. J. Syst. Evol. Microbiol.">
        <title>The Global Catalogue of Microorganisms (GCM) 10K type strain sequencing project: providing services to taxonomists for standard genome sequencing and annotation.</title>
        <authorList>
            <consortium name="The Broad Institute Genomics Platform"/>
            <consortium name="The Broad Institute Genome Sequencing Center for Infectious Disease"/>
            <person name="Wu L."/>
            <person name="Ma J."/>
        </authorList>
    </citation>
    <scope>NUCLEOTIDE SEQUENCE [LARGE SCALE GENOMIC DNA]</scope>
    <source>
        <strain evidence="10">CCUG 56029</strain>
    </source>
</reference>
<dbReference type="Proteomes" id="UP001595998">
    <property type="component" value="Unassembled WGS sequence"/>
</dbReference>
<dbReference type="Gene3D" id="1.20.144.10">
    <property type="entry name" value="Phosphatidic acid phosphatase type 2/haloperoxidase"/>
    <property type="match status" value="2"/>
</dbReference>
<name>A0ABV8XKN4_9DEIO</name>
<keyword evidence="10" id="KW-1185">Reference proteome</keyword>
<evidence type="ECO:0000259" key="8">
    <source>
        <dbReference type="SMART" id="SM00014"/>
    </source>
</evidence>
<dbReference type="PANTHER" id="PTHR14969:SF62">
    <property type="entry name" value="DECAPRENYLPHOSPHORYL-5-PHOSPHORIBOSE PHOSPHATASE RV3807C-RELATED"/>
    <property type="match status" value="1"/>
</dbReference>
<keyword evidence="4" id="KW-0378">Hydrolase</keyword>
<dbReference type="Pfam" id="PF01569">
    <property type="entry name" value="PAP2"/>
    <property type="match status" value="1"/>
</dbReference>
<evidence type="ECO:0000256" key="7">
    <source>
        <dbReference type="SAM" id="Phobius"/>
    </source>
</evidence>
<dbReference type="InterPro" id="IPR000326">
    <property type="entry name" value="PAP2/HPO"/>
</dbReference>
<evidence type="ECO:0000256" key="1">
    <source>
        <dbReference type="ARBA" id="ARBA00004651"/>
    </source>
</evidence>
<feature type="transmembrane region" description="Helical" evidence="7">
    <location>
        <begin position="20"/>
        <end position="38"/>
    </location>
</feature>
<accession>A0ABV8XKN4</accession>
<feature type="transmembrane region" description="Helical" evidence="7">
    <location>
        <begin position="195"/>
        <end position="213"/>
    </location>
</feature>
<evidence type="ECO:0000256" key="2">
    <source>
        <dbReference type="ARBA" id="ARBA00022475"/>
    </source>
</evidence>
<evidence type="ECO:0000313" key="9">
    <source>
        <dbReference type="EMBL" id="MFC4425489.1"/>
    </source>
</evidence>
<comment type="caution">
    <text evidence="9">The sequence shown here is derived from an EMBL/GenBank/DDBJ whole genome shotgun (WGS) entry which is preliminary data.</text>
</comment>
<keyword evidence="5 7" id="KW-1133">Transmembrane helix</keyword>
<evidence type="ECO:0000256" key="6">
    <source>
        <dbReference type="ARBA" id="ARBA00023136"/>
    </source>
</evidence>
<evidence type="ECO:0000313" key="10">
    <source>
        <dbReference type="Proteomes" id="UP001595998"/>
    </source>
</evidence>
<feature type="transmembrane region" description="Helical" evidence="7">
    <location>
        <begin position="143"/>
        <end position="161"/>
    </location>
</feature>
<sequence>MWPHSRRELLPFIKRHWKALLRLLLGLLLPLILVANLTEDVFRDGGFVWDQAILDWYRERRTPTITAVAQTMAVIGGVQILPLLTLLIAWLLSRRHQRPHGWFLILSVAGATLLNVLAKVTFARPRPDLLGAVLEERGFSFPSGHSMANAAFSLALILIFWRTRGRWPVTIAATLWALAIGASRNYLGVHYPTDVLVGILASTSWVFGVYMLMRRRWASLHTAAPPELARQEDPAPAGQ</sequence>
<dbReference type="InterPro" id="IPR036938">
    <property type="entry name" value="PAP2/HPO_sf"/>
</dbReference>
<feature type="transmembrane region" description="Helical" evidence="7">
    <location>
        <begin position="67"/>
        <end position="90"/>
    </location>
</feature>
<dbReference type="PANTHER" id="PTHR14969">
    <property type="entry name" value="SPHINGOSINE-1-PHOSPHATE PHOSPHOHYDROLASE"/>
    <property type="match status" value="1"/>
</dbReference>
<dbReference type="EMBL" id="JBHSEH010000005">
    <property type="protein sequence ID" value="MFC4425489.1"/>
    <property type="molecule type" value="Genomic_DNA"/>
</dbReference>
<keyword evidence="6 7" id="KW-0472">Membrane</keyword>
<gene>
    <name evidence="9" type="ORF">ACFOZ9_04635</name>
</gene>
<proteinExistence type="predicted"/>
<dbReference type="SMART" id="SM00014">
    <property type="entry name" value="acidPPc"/>
    <property type="match status" value="1"/>
</dbReference>
<organism evidence="9 10">
    <name type="scientific">Deinococcus navajonensis</name>
    <dbReference type="NCBI Taxonomy" id="309884"/>
    <lineage>
        <taxon>Bacteria</taxon>
        <taxon>Thermotogati</taxon>
        <taxon>Deinococcota</taxon>
        <taxon>Deinococci</taxon>
        <taxon>Deinococcales</taxon>
        <taxon>Deinococcaceae</taxon>
        <taxon>Deinococcus</taxon>
    </lineage>
</organism>